<proteinExistence type="predicted"/>
<feature type="signal peptide" evidence="2">
    <location>
        <begin position="1"/>
        <end position="25"/>
    </location>
</feature>
<name>A0AAN6WN17_9PEZI</name>
<organism evidence="4 5">
    <name type="scientific">Podospora australis</name>
    <dbReference type="NCBI Taxonomy" id="1536484"/>
    <lineage>
        <taxon>Eukaryota</taxon>
        <taxon>Fungi</taxon>
        <taxon>Dikarya</taxon>
        <taxon>Ascomycota</taxon>
        <taxon>Pezizomycotina</taxon>
        <taxon>Sordariomycetes</taxon>
        <taxon>Sordariomycetidae</taxon>
        <taxon>Sordariales</taxon>
        <taxon>Podosporaceae</taxon>
        <taxon>Podospora</taxon>
    </lineage>
</organism>
<evidence type="ECO:0000259" key="3">
    <source>
        <dbReference type="Pfam" id="PF24870"/>
    </source>
</evidence>
<feature type="region of interest" description="Disordered" evidence="1">
    <location>
        <begin position="207"/>
        <end position="239"/>
    </location>
</feature>
<dbReference type="Proteomes" id="UP001302126">
    <property type="component" value="Unassembled WGS sequence"/>
</dbReference>
<feature type="chain" id="PRO_5042980554" description="DUF7735 domain-containing protein" evidence="2">
    <location>
        <begin position="26"/>
        <end position="239"/>
    </location>
</feature>
<keyword evidence="2" id="KW-0732">Signal</keyword>
<evidence type="ECO:0000313" key="4">
    <source>
        <dbReference type="EMBL" id="KAK4184950.1"/>
    </source>
</evidence>
<evidence type="ECO:0000256" key="1">
    <source>
        <dbReference type="SAM" id="MobiDB-lite"/>
    </source>
</evidence>
<reference evidence="4" key="1">
    <citation type="journal article" date="2023" name="Mol. Phylogenet. Evol.">
        <title>Genome-scale phylogeny and comparative genomics of the fungal order Sordariales.</title>
        <authorList>
            <person name="Hensen N."/>
            <person name="Bonometti L."/>
            <person name="Westerberg I."/>
            <person name="Brannstrom I.O."/>
            <person name="Guillou S."/>
            <person name="Cros-Aarteil S."/>
            <person name="Calhoun S."/>
            <person name="Haridas S."/>
            <person name="Kuo A."/>
            <person name="Mondo S."/>
            <person name="Pangilinan J."/>
            <person name="Riley R."/>
            <person name="LaButti K."/>
            <person name="Andreopoulos B."/>
            <person name="Lipzen A."/>
            <person name="Chen C."/>
            <person name="Yan M."/>
            <person name="Daum C."/>
            <person name="Ng V."/>
            <person name="Clum A."/>
            <person name="Steindorff A."/>
            <person name="Ohm R.A."/>
            <person name="Martin F."/>
            <person name="Silar P."/>
            <person name="Natvig D.O."/>
            <person name="Lalanne C."/>
            <person name="Gautier V."/>
            <person name="Ament-Velasquez S.L."/>
            <person name="Kruys A."/>
            <person name="Hutchinson M.I."/>
            <person name="Powell A.J."/>
            <person name="Barry K."/>
            <person name="Miller A.N."/>
            <person name="Grigoriev I.V."/>
            <person name="Debuchy R."/>
            <person name="Gladieux P."/>
            <person name="Hiltunen Thoren M."/>
            <person name="Johannesson H."/>
        </authorList>
    </citation>
    <scope>NUCLEOTIDE SEQUENCE</scope>
    <source>
        <strain evidence="4">PSN309</strain>
    </source>
</reference>
<protein>
    <recommendedName>
        <fullName evidence="3">DUF7735 domain-containing protein</fullName>
    </recommendedName>
</protein>
<evidence type="ECO:0000313" key="5">
    <source>
        <dbReference type="Proteomes" id="UP001302126"/>
    </source>
</evidence>
<gene>
    <name evidence="4" type="ORF">QBC35DRAFT_504865</name>
</gene>
<accession>A0AAN6WN17</accession>
<feature type="domain" description="DUF7735" evidence="3">
    <location>
        <begin position="46"/>
        <end position="188"/>
    </location>
</feature>
<dbReference type="EMBL" id="MU864468">
    <property type="protein sequence ID" value="KAK4184950.1"/>
    <property type="molecule type" value="Genomic_DNA"/>
</dbReference>
<comment type="caution">
    <text evidence="4">The sequence shown here is derived from an EMBL/GenBank/DDBJ whole genome shotgun (WGS) entry which is preliminary data.</text>
</comment>
<dbReference type="Pfam" id="PF24870">
    <property type="entry name" value="DUF7735"/>
    <property type="match status" value="1"/>
</dbReference>
<dbReference type="InterPro" id="IPR056637">
    <property type="entry name" value="DUF7735"/>
</dbReference>
<evidence type="ECO:0000256" key="2">
    <source>
        <dbReference type="SAM" id="SignalP"/>
    </source>
</evidence>
<dbReference type="AlphaFoldDB" id="A0AAN6WN17"/>
<keyword evidence="5" id="KW-1185">Reference proteome</keyword>
<sequence>MKSTVNLSILTTAALLLFFSPTTTSAQASLHTLLCPDYLDYPSDDVPDSWMCFTEHIAENFFVPVPRPTGALRSASSSYAEAYRNRRCMLPDGKLELWCPIPGTEEWCGFVTALSESQPELLPAYTSHAISASQYWSAKSADAVSLTEKCPHNWFTPGWFGPGLEAVGMYYLNETLITVDCYEQQKDAVATGGSGAGRLVASVTASPGSRASSAGAPGPTAPVASVSSGGAGRSARVGW</sequence>
<reference evidence="4" key="2">
    <citation type="submission" date="2023-05" db="EMBL/GenBank/DDBJ databases">
        <authorList>
            <consortium name="Lawrence Berkeley National Laboratory"/>
            <person name="Steindorff A."/>
            <person name="Hensen N."/>
            <person name="Bonometti L."/>
            <person name="Westerberg I."/>
            <person name="Brannstrom I.O."/>
            <person name="Guillou S."/>
            <person name="Cros-Aarteil S."/>
            <person name="Calhoun S."/>
            <person name="Haridas S."/>
            <person name="Kuo A."/>
            <person name="Mondo S."/>
            <person name="Pangilinan J."/>
            <person name="Riley R."/>
            <person name="Labutti K."/>
            <person name="Andreopoulos B."/>
            <person name="Lipzen A."/>
            <person name="Chen C."/>
            <person name="Yanf M."/>
            <person name="Daum C."/>
            <person name="Ng V."/>
            <person name="Clum A."/>
            <person name="Ohm R."/>
            <person name="Martin F."/>
            <person name="Silar P."/>
            <person name="Natvig D."/>
            <person name="Lalanne C."/>
            <person name="Gautier V."/>
            <person name="Ament-Velasquez S.L."/>
            <person name="Kruys A."/>
            <person name="Hutchinson M.I."/>
            <person name="Powell A.J."/>
            <person name="Barry K."/>
            <person name="Miller A.N."/>
            <person name="Grigoriev I.V."/>
            <person name="Debuchy R."/>
            <person name="Gladieux P."/>
            <person name="Thoren M.H."/>
            <person name="Johannesson H."/>
        </authorList>
    </citation>
    <scope>NUCLEOTIDE SEQUENCE</scope>
    <source>
        <strain evidence="4">PSN309</strain>
    </source>
</reference>